<evidence type="ECO:0000256" key="5">
    <source>
        <dbReference type="ARBA" id="ARBA00022679"/>
    </source>
</evidence>
<keyword evidence="8" id="KW-0460">Magnesium</keyword>
<keyword evidence="11" id="KW-0449">Lipoprotein</keyword>
<dbReference type="SUPFAM" id="SSF143631">
    <property type="entry name" value="ApbE-like"/>
    <property type="match status" value="1"/>
</dbReference>
<keyword evidence="6" id="KW-0479">Metal-binding</keyword>
<evidence type="ECO:0000256" key="8">
    <source>
        <dbReference type="ARBA" id="ARBA00022842"/>
    </source>
</evidence>
<dbReference type="GO" id="GO:0016740">
    <property type="term" value="F:transferase activity"/>
    <property type="evidence" value="ECO:0007669"/>
    <property type="project" value="UniProtKB-KW"/>
</dbReference>
<dbReference type="PANTHER" id="PTHR30040:SF2">
    <property type="entry name" value="FAD:PROTEIN FMN TRANSFERASE"/>
    <property type="match status" value="1"/>
</dbReference>
<evidence type="ECO:0000256" key="10">
    <source>
        <dbReference type="ARBA" id="ARBA00048540"/>
    </source>
</evidence>
<dbReference type="AlphaFoldDB" id="A0A562E2T4"/>
<comment type="caution">
    <text evidence="11">The sequence shown here is derived from an EMBL/GenBank/DDBJ whole genome shotgun (WGS) entry which is preliminary data.</text>
</comment>
<sequence>MNTSFGFTAIGAGWRIDTERPLPEELRQRVGSLTEDFDHVWSRFRADSLITQVAQAAEGGRFEFPGRDEPLMNLYDRLVTATAGAIDPLVGRDLELLGYDAHYTLIPDEAAVDGRRHRHSWGTDTHRDGATVTTDGPVVIDVGAAGKGHLVDLIAHLLLNGDIDEFVVDGSGDIRHRGPNPIIVGLEHPTVSGRVIGTVPVRDAALCASATTRRAWGEGLHHILDGRTGRPVTDVVATWTIAADAATADGLATALFVSEPAALSEFDFRWVRMLADGRVQWSDDFDGELFL</sequence>
<dbReference type="EC" id="2.7.1.180" evidence="2"/>
<organism evidence="11 12">
    <name type="scientific">Rhodococcus rhodochrous J45</name>
    <dbReference type="NCBI Taxonomy" id="935266"/>
    <lineage>
        <taxon>Bacteria</taxon>
        <taxon>Bacillati</taxon>
        <taxon>Actinomycetota</taxon>
        <taxon>Actinomycetes</taxon>
        <taxon>Mycobacteriales</taxon>
        <taxon>Nocardiaceae</taxon>
        <taxon>Rhodococcus</taxon>
    </lineage>
</organism>
<dbReference type="Gene3D" id="3.10.520.10">
    <property type="entry name" value="ApbE-like domains"/>
    <property type="match status" value="1"/>
</dbReference>
<evidence type="ECO:0000256" key="4">
    <source>
        <dbReference type="ARBA" id="ARBA00022630"/>
    </source>
</evidence>
<dbReference type="PANTHER" id="PTHR30040">
    <property type="entry name" value="THIAMINE BIOSYNTHESIS LIPOPROTEIN APBE"/>
    <property type="match status" value="1"/>
</dbReference>
<protein>
    <recommendedName>
        <fullName evidence="3">FAD:protein FMN transferase</fullName>
        <ecNumber evidence="2">2.7.1.180</ecNumber>
    </recommendedName>
    <alternativeName>
        <fullName evidence="9">Flavin transferase</fullName>
    </alternativeName>
</protein>
<evidence type="ECO:0000313" key="11">
    <source>
        <dbReference type="EMBL" id="TWH16077.1"/>
    </source>
</evidence>
<evidence type="ECO:0000256" key="7">
    <source>
        <dbReference type="ARBA" id="ARBA00022827"/>
    </source>
</evidence>
<gene>
    <name evidence="11" type="ORF">L618_002900000130</name>
</gene>
<accession>A0A562E2T4</accession>
<keyword evidence="7" id="KW-0274">FAD</keyword>
<keyword evidence="4" id="KW-0285">Flavoprotein</keyword>
<evidence type="ECO:0000256" key="9">
    <source>
        <dbReference type="ARBA" id="ARBA00031306"/>
    </source>
</evidence>
<dbReference type="Proteomes" id="UP000317573">
    <property type="component" value="Unassembled WGS sequence"/>
</dbReference>
<evidence type="ECO:0000256" key="1">
    <source>
        <dbReference type="ARBA" id="ARBA00001946"/>
    </source>
</evidence>
<comment type="cofactor">
    <cofactor evidence="1">
        <name>Mg(2+)</name>
        <dbReference type="ChEBI" id="CHEBI:18420"/>
    </cofactor>
</comment>
<proteinExistence type="predicted"/>
<keyword evidence="5" id="KW-0808">Transferase</keyword>
<dbReference type="EMBL" id="VLJT01000027">
    <property type="protein sequence ID" value="TWH16077.1"/>
    <property type="molecule type" value="Genomic_DNA"/>
</dbReference>
<reference evidence="11 12" key="1">
    <citation type="submission" date="2019-07" db="EMBL/GenBank/DDBJ databases">
        <title>Genome sequencing of lignin-degrading bacterial isolates.</title>
        <authorList>
            <person name="Gladden J."/>
        </authorList>
    </citation>
    <scope>NUCLEOTIDE SEQUENCE [LARGE SCALE GENOMIC DNA]</scope>
    <source>
        <strain evidence="11 12">J45</strain>
    </source>
</reference>
<dbReference type="RefSeq" id="WP_145692148.1">
    <property type="nucleotide sequence ID" value="NZ_VLJT01000027.1"/>
</dbReference>
<name>A0A562E2T4_RHORH</name>
<evidence type="ECO:0000313" key="12">
    <source>
        <dbReference type="Proteomes" id="UP000317573"/>
    </source>
</evidence>
<evidence type="ECO:0000256" key="6">
    <source>
        <dbReference type="ARBA" id="ARBA00022723"/>
    </source>
</evidence>
<evidence type="ECO:0000256" key="2">
    <source>
        <dbReference type="ARBA" id="ARBA00011955"/>
    </source>
</evidence>
<dbReference type="Pfam" id="PF02424">
    <property type="entry name" value="ApbE"/>
    <property type="match status" value="1"/>
</dbReference>
<evidence type="ECO:0000256" key="3">
    <source>
        <dbReference type="ARBA" id="ARBA00016337"/>
    </source>
</evidence>
<comment type="catalytic activity">
    <reaction evidence="10">
        <text>L-threonyl-[protein] + FAD = FMN-L-threonyl-[protein] + AMP + H(+)</text>
        <dbReference type="Rhea" id="RHEA:36847"/>
        <dbReference type="Rhea" id="RHEA-COMP:11060"/>
        <dbReference type="Rhea" id="RHEA-COMP:11061"/>
        <dbReference type="ChEBI" id="CHEBI:15378"/>
        <dbReference type="ChEBI" id="CHEBI:30013"/>
        <dbReference type="ChEBI" id="CHEBI:57692"/>
        <dbReference type="ChEBI" id="CHEBI:74257"/>
        <dbReference type="ChEBI" id="CHEBI:456215"/>
        <dbReference type="EC" id="2.7.1.180"/>
    </reaction>
</comment>
<dbReference type="GO" id="GO:0046872">
    <property type="term" value="F:metal ion binding"/>
    <property type="evidence" value="ECO:0007669"/>
    <property type="project" value="UniProtKB-KW"/>
</dbReference>
<dbReference type="InterPro" id="IPR003374">
    <property type="entry name" value="ApbE-like_sf"/>
</dbReference>
<dbReference type="InterPro" id="IPR024932">
    <property type="entry name" value="ApbE"/>
</dbReference>